<dbReference type="InterPro" id="IPR011990">
    <property type="entry name" value="TPR-like_helical_dom_sf"/>
</dbReference>
<evidence type="ECO:0000256" key="2">
    <source>
        <dbReference type="ARBA" id="ARBA00022737"/>
    </source>
</evidence>
<proteinExistence type="inferred from homology"/>
<accession>A0A565BFK1</accession>
<dbReference type="AlphaFoldDB" id="A0A565BFK1"/>
<feature type="repeat" description="PPR" evidence="3">
    <location>
        <begin position="174"/>
        <end position="208"/>
    </location>
</feature>
<evidence type="ECO:0008006" key="6">
    <source>
        <dbReference type="Google" id="ProtNLM"/>
    </source>
</evidence>
<dbReference type="GO" id="GO:0005739">
    <property type="term" value="C:mitochondrion"/>
    <property type="evidence" value="ECO:0007669"/>
    <property type="project" value="TreeGrafter"/>
</dbReference>
<name>A0A565BFK1_9BRAS</name>
<protein>
    <recommendedName>
        <fullName evidence="6">Pentacotripeptide-repeat region of PRORP domain-containing protein</fullName>
    </recommendedName>
</protein>
<evidence type="ECO:0000313" key="4">
    <source>
        <dbReference type="EMBL" id="VVA99955.1"/>
    </source>
</evidence>
<comment type="similarity">
    <text evidence="1">Belongs to the PPR family. P subfamily.</text>
</comment>
<dbReference type="Proteomes" id="UP000489600">
    <property type="component" value="Unassembled WGS sequence"/>
</dbReference>
<dbReference type="OrthoDB" id="1032270at2759"/>
<gene>
    <name evidence="4" type="ORF">ANE_LOCUS10400</name>
</gene>
<evidence type="ECO:0000313" key="5">
    <source>
        <dbReference type="Proteomes" id="UP000489600"/>
    </source>
</evidence>
<reference evidence="4" key="1">
    <citation type="submission" date="2019-07" db="EMBL/GenBank/DDBJ databases">
        <authorList>
            <person name="Dittberner H."/>
        </authorList>
    </citation>
    <scope>NUCLEOTIDE SEQUENCE [LARGE SCALE GENOMIC DNA]</scope>
</reference>
<dbReference type="Gene3D" id="1.25.40.10">
    <property type="entry name" value="Tetratricopeptide repeat domain"/>
    <property type="match status" value="1"/>
</dbReference>
<dbReference type="EMBL" id="CABITT030000003">
    <property type="protein sequence ID" value="VVA99955.1"/>
    <property type="molecule type" value="Genomic_DNA"/>
</dbReference>
<organism evidence="4 5">
    <name type="scientific">Arabis nemorensis</name>
    <dbReference type="NCBI Taxonomy" id="586526"/>
    <lineage>
        <taxon>Eukaryota</taxon>
        <taxon>Viridiplantae</taxon>
        <taxon>Streptophyta</taxon>
        <taxon>Embryophyta</taxon>
        <taxon>Tracheophyta</taxon>
        <taxon>Spermatophyta</taxon>
        <taxon>Magnoliopsida</taxon>
        <taxon>eudicotyledons</taxon>
        <taxon>Gunneridae</taxon>
        <taxon>Pentapetalae</taxon>
        <taxon>rosids</taxon>
        <taxon>malvids</taxon>
        <taxon>Brassicales</taxon>
        <taxon>Brassicaceae</taxon>
        <taxon>Arabideae</taxon>
        <taxon>Arabis</taxon>
    </lineage>
</organism>
<dbReference type="PROSITE" id="PS51375">
    <property type="entry name" value="PPR"/>
    <property type="match status" value="1"/>
</dbReference>
<dbReference type="InterPro" id="IPR002885">
    <property type="entry name" value="PPR_rpt"/>
</dbReference>
<dbReference type="PANTHER" id="PTHR45717">
    <property type="entry name" value="OS12G0527900 PROTEIN"/>
    <property type="match status" value="1"/>
</dbReference>
<keyword evidence="2" id="KW-0677">Repeat</keyword>
<dbReference type="PANTHER" id="PTHR45717:SF47">
    <property type="entry name" value="PENTACOTRIPEPTIDE-REPEAT REGION OF PRORP DOMAIN-CONTAINING PROTEIN"/>
    <property type="match status" value="1"/>
</dbReference>
<evidence type="ECO:0000256" key="3">
    <source>
        <dbReference type="PROSITE-ProRule" id="PRU00708"/>
    </source>
</evidence>
<keyword evidence="5" id="KW-1185">Reference proteome</keyword>
<evidence type="ECO:0000256" key="1">
    <source>
        <dbReference type="ARBA" id="ARBA00007626"/>
    </source>
</evidence>
<dbReference type="GO" id="GO:0003729">
    <property type="term" value="F:mRNA binding"/>
    <property type="evidence" value="ECO:0007669"/>
    <property type="project" value="UniProtKB-ARBA"/>
</dbReference>
<comment type="caution">
    <text evidence="4">The sequence shown here is derived from an EMBL/GenBank/DDBJ whole genome shotgun (WGS) entry which is preliminary data.</text>
</comment>
<sequence>MKHLLRPQFLVLKKRILPCRCSFLHFPKTIPSPDLSHDSLKRRIDRASDSTVSIIPLLREWSQFGNGTTLSDLRRIISSLHGSNRFSHALQISEWMSGQDIYNLTSLDYETRLLLIAKVHGLQEAHGFLDTIPLQMRGFYVHSALLNRCKAESSLSIAESTFQNMSDLGFTKNQPEPYNTMLCLYHEAGNHDMVVNLLREMDNYDMEPK</sequence>